<dbReference type="Gene3D" id="1.10.287.130">
    <property type="match status" value="1"/>
</dbReference>
<feature type="transmembrane region" description="Helical" evidence="9">
    <location>
        <begin position="122"/>
        <end position="145"/>
    </location>
</feature>
<evidence type="ECO:0000256" key="6">
    <source>
        <dbReference type="ARBA" id="ARBA00022777"/>
    </source>
</evidence>
<protein>
    <recommendedName>
        <fullName evidence="2">histidine kinase</fullName>
        <ecNumber evidence="2">2.7.13.3</ecNumber>
    </recommendedName>
</protein>
<reference evidence="11 12" key="1">
    <citation type="submission" date="2013-08" db="EMBL/GenBank/DDBJ databases">
        <title>The genome sequence of Skermanella stibiiresistens.</title>
        <authorList>
            <person name="Zhu W."/>
            <person name="Wang G."/>
        </authorList>
    </citation>
    <scope>NUCLEOTIDE SEQUENCE [LARGE SCALE GENOMIC DNA]</scope>
    <source>
        <strain evidence="11 12">SB22</strain>
    </source>
</reference>
<dbReference type="PATRIC" id="fig|1385369.3.peg.2040"/>
<evidence type="ECO:0000313" key="12">
    <source>
        <dbReference type="Proteomes" id="UP000019486"/>
    </source>
</evidence>
<dbReference type="InterPro" id="IPR033424">
    <property type="entry name" value="MASE4"/>
</dbReference>
<evidence type="ECO:0000256" key="2">
    <source>
        <dbReference type="ARBA" id="ARBA00012438"/>
    </source>
</evidence>
<dbReference type="Pfam" id="PF02518">
    <property type="entry name" value="HATPase_c"/>
    <property type="match status" value="1"/>
</dbReference>
<organism evidence="11 12">
    <name type="scientific">Skermanella stibiiresistens SB22</name>
    <dbReference type="NCBI Taxonomy" id="1385369"/>
    <lineage>
        <taxon>Bacteria</taxon>
        <taxon>Pseudomonadati</taxon>
        <taxon>Pseudomonadota</taxon>
        <taxon>Alphaproteobacteria</taxon>
        <taxon>Rhodospirillales</taxon>
        <taxon>Azospirillaceae</taxon>
        <taxon>Skermanella</taxon>
    </lineage>
</organism>
<dbReference type="STRING" id="1385369.N825_32980"/>
<evidence type="ECO:0000256" key="3">
    <source>
        <dbReference type="ARBA" id="ARBA00022553"/>
    </source>
</evidence>
<sequence length="535" mass="58287">MRNVKAIMGASDTYPFLLSTASPTRNQRRFALCVLAVLVGALLVTAPFARIQFSDTEILVPAYASAVLIIELITSVMLLALFSVQNSRAVLVLAIGYLFSGLMVVPWALTFPGAFTAFGLDAGMQATASIAALRRLGFPVFVLAYALLDDRDAQAPRFDNSVRRTILGSVAGVIAAACGLTWLITTSEEILPRFMTNMIVPTDLWRLVPVTAVVLYIAGLVALWRRRRSVLDLWLMVVLFTLLVELMLLSFAGAGIRLNLGWWAGRFYGLVCTSIVLLVLLSETVTLYARLARSILAERRARETRLTTMEAMSASIAHEINQPLASMVTNADAALRWLGRESPDIAEAKAALTYIVSDGHRAGSLIKSIGAMFKKGAQERVATDLNLLIDEVLRRGQGEARFGRVTIETDLDEGLPLVTCNPVQLQQVVSNLVSNAIDAMETVTKRPRILCVTSRLRETGDILVSVADTGTGIDPTHKDRIFDPFFTTKPDGMGMGLMCCLSIVESNGGRLWVSHNVPHGAIFHFTLPSHDDPIA</sequence>
<dbReference type="PRINTS" id="PR00344">
    <property type="entry name" value="BCTRLSENSOR"/>
</dbReference>
<dbReference type="GO" id="GO:0005524">
    <property type="term" value="F:ATP binding"/>
    <property type="evidence" value="ECO:0007669"/>
    <property type="project" value="UniProtKB-KW"/>
</dbReference>
<dbReference type="InterPro" id="IPR036890">
    <property type="entry name" value="HATPase_C_sf"/>
</dbReference>
<dbReference type="AlphaFoldDB" id="W9H3X2"/>
<feature type="transmembrane region" description="Helical" evidence="9">
    <location>
        <begin position="267"/>
        <end position="289"/>
    </location>
</feature>
<evidence type="ECO:0000256" key="7">
    <source>
        <dbReference type="ARBA" id="ARBA00022840"/>
    </source>
</evidence>
<feature type="transmembrane region" description="Helical" evidence="9">
    <location>
        <begin position="30"/>
        <end position="49"/>
    </location>
</feature>
<dbReference type="PANTHER" id="PTHR43065:SF10">
    <property type="entry name" value="PEROXIDE STRESS-ACTIVATED HISTIDINE KINASE MAK3"/>
    <property type="match status" value="1"/>
</dbReference>
<keyword evidence="3" id="KW-0597">Phosphoprotein</keyword>
<dbReference type="CDD" id="cd00082">
    <property type="entry name" value="HisKA"/>
    <property type="match status" value="1"/>
</dbReference>
<feature type="transmembrane region" description="Helical" evidence="9">
    <location>
        <begin position="166"/>
        <end position="184"/>
    </location>
</feature>
<comment type="caution">
    <text evidence="11">The sequence shown here is derived from an EMBL/GenBank/DDBJ whole genome shotgun (WGS) entry which is preliminary data.</text>
</comment>
<evidence type="ECO:0000313" key="11">
    <source>
        <dbReference type="EMBL" id="EWY40744.1"/>
    </source>
</evidence>
<feature type="transmembrane region" description="Helical" evidence="9">
    <location>
        <begin position="233"/>
        <end position="255"/>
    </location>
</feature>
<dbReference type="PANTHER" id="PTHR43065">
    <property type="entry name" value="SENSOR HISTIDINE KINASE"/>
    <property type="match status" value="1"/>
</dbReference>
<gene>
    <name evidence="11" type="ORF">N825_32980</name>
</gene>
<dbReference type="InterPro" id="IPR036097">
    <property type="entry name" value="HisK_dim/P_sf"/>
</dbReference>
<keyword evidence="9" id="KW-0472">Membrane</keyword>
<evidence type="ECO:0000256" key="4">
    <source>
        <dbReference type="ARBA" id="ARBA00022679"/>
    </source>
</evidence>
<keyword evidence="5" id="KW-0547">Nucleotide-binding</keyword>
<accession>W9H3X2</accession>
<proteinExistence type="predicted"/>
<dbReference type="Pfam" id="PF00512">
    <property type="entry name" value="HisKA"/>
    <property type="match status" value="1"/>
</dbReference>
<keyword evidence="8" id="KW-0902">Two-component regulatory system</keyword>
<evidence type="ECO:0000259" key="10">
    <source>
        <dbReference type="PROSITE" id="PS50109"/>
    </source>
</evidence>
<keyword evidence="9" id="KW-0812">Transmembrane</keyword>
<feature type="domain" description="Histidine kinase" evidence="10">
    <location>
        <begin position="315"/>
        <end position="531"/>
    </location>
</feature>
<dbReference type="PROSITE" id="PS50109">
    <property type="entry name" value="HIS_KIN"/>
    <property type="match status" value="1"/>
</dbReference>
<dbReference type="SUPFAM" id="SSF55874">
    <property type="entry name" value="ATPase domain of HSP90 chaperone/DNA topoisomerase II/histidine kinase"/>
    <property type="match status" value="1"/>
</dbReference>
<dbReference type="InterPro" id="IPR005467">
    <property type="entry name" value="His_kinase_dom"/>
</dbReference>
<dbReference type="Proteomes" id="UP000019486">
    <property type="component" value="Unassembled WGS sequence"/>
</dbReference>
<evidence type="ECO:0000256" key="1">
    <source>
        <dbReference type="ARBA" id="ARBA00000085"/>
    </source>
</evidence>
<name>W9H3X2_9PROT</name>
<comment type="catalytic activity">
    <reaction evidence="1">
        <text>ATP + protein L-histidine = ADP + protein N-phospho-L-histidine.</text>
        <dbReference type="EC" id="2.7.13.3"/>
    </reaction>
</comment>
<evidence type="ECO:0000256" key="5">
    <source>
        <dbReference type="ARBA" id="ARBA00022741"/>
    </source>
</evidence>
<dbReference type="SUPFAM" id="SSF47384">
    <property type="entry name" value="Homodimeric domain of signal transducing histidine kinase"/>
    <property type="match status" value="1"/>
</dbReference>
<dbReference type="EC" id="2.7.13.3" evidence="2"/>
<keyword evidence="4" id="KW-0808">Transferase</keyword>
<evidence type="ECO:0000256" key="9">
    <source>
        <dbReference type="SAM" id="Phobius"/>
    </source>
</evidence>
<dbReference type="EMBL" id="AVFL01000006">
    <property type="protein sequence ID" value="EWY40744.1"/>
    <property type="molecule type" value="Genomic_DNA"/>
</dbReference>
<dbReference type="Pfam" id="PF17158">
    <property type="entry name" value="MASE4"/>
    <property type="match status" value="1"/>
</dbReference>
<dbReference type="InterPro" id="IPR003661">
    <property type="entry name" value="HisK_dim/P_dom"/>
</dbReference>
<keyword evidence="12" id="KW-1185">Reference proteome</keyword>
<keyword evidence="9" id="KW-1133">Transmembrane helix</keyword>
<keyword evidence="7" id="KW-0067">ATP-binding</keyword>
<evidence type="ECO:0000256" key="8">
    <source>
        <dbReference type="ARBA" id="ARBA00023012"/>
    </source>
</evidence>
<dbReference type="SMART" id="SM00387">
    <property type="entry name" value="HATPase_c"/>
    <property type="match status" value="1"/>
</dbReference>
<dbReference type="Gene3D" id="3.30.565.10">
    <property type="entry name" value="Histidine kinase-like ATPase, C-terminal domain"/>
    <property type="match status" value="1"/>
</dbReference>
<keyword evidence="6 11" id="KW-0418">Kinase</keyword>
<dbReference type="SMART" id="SM00388">
    <property type="entry name" value="HisKA"/>
    <property type="match status" value="1"/>
</dbReference>
<dbReference type="InterPro" id="IPR003594">
    <property type="entry name" value="HATPase_dom"/>
</dbReference>
<feature type="transmembrane region" description="Helical" evidence="9">
    <location>
        <begin position="89"/>
        <end position="110"/>
    </location>
</feature>
<dbReference type="InterPro" id="IPR004358">
    <property type="entry name" value="Sig_transdc_His_kin-like_C"/>
</dbReference>
<dbReference type="GO" id="GO:0000155">
    <property type="term" value="F:phosphorelay sensor kinase activity"/>
    <property type="evidence" value="ECO:0007669"/>
    <property type="project" value="InterPro"/>
</dbReference>
<feature type="transmembrane region" description="Helical" evidence="9">
    <location>
        <begin position="61"/>
        <end position="82"/>
    </location>
</feature>
<feature type="transmembrane region" description="Helical" evidence="9">
    <location>
        <begin position="204"/>
        <end position="224"/>
    </location>
</feature>